<name>F9S605_9VIBR</name>
<dbReference type="AlphaFoldDB" id="F9S605"/>
<organism evidence="1 2">
    <name type="scientific">Vibrio ichthyoenteri ATCC 700023</name>
    <dbReference type="NCBI Taxonomy" id="870968"/>
    <lineage>
        <taxon>Bacteria</taxon>
        <taxon>Pseudomonadati</taxon>
        <taxon>Pseudomonadota</taxon>
        <taxon>Gammaproteobacteria</taxon>
        <taxon>Vibrionales</taxon>
        <taxon>Vibrionaceae</taxon>
        <taxon>Vibrio</taxon>
    </lineage>
</organism>
<dbReference type="EMBL" id="AFWF01000249">
    <property type="protein sequence ID" value="EGU34189.1"/>
    <property type="molecule type" value="Genomic_DNA"/>
</dbReference>
<comment type="caution">
    <text evidence="1">The sequence shown here is derived from an EMBL/GenBank/DDBJ whole genome shotgun (WGS) entry which is preliminary data.</text>
</comment>
<protein>
    <submittedName>
        <fullName evidence="1">Uncharacterized protein</fullName>
    </submittedName>
</protein>
<dbReference type="RefSeq" id="WP_006713923.1">
    <property type="nucleotide sequence ID" value="NZ_AFWF01000249.1"/>
</dbReference>
<proteinExistence type="predicted"/>
<reference evidence="1 2" key="1">
    <citation type="journal article" date="2012" name="Int. J. Syst. Evol. Microbiol.">
        <title>Vibrio caribbeanicus sp. nov., isolated from the marine sponge Scleritoderma cyanea.</title>
        <authorList>
            <person name="Hoffmann M."/>
            <person name="Monday S.R."/>
            <person name="Allard M.W."/>
            <person name="Strain E.A."/>
            <person name="Whittaker P."/>
            <person name="Naum M."/>
            <person name="McCarthy P.J."/>
            <person name="Lopez J.V."/>
            <person name="Fischer M."/>
            <person name="Brown E.W."/>
        </authorList>
    </citation>
    <scope>NUCLEOTIDE SEQUENCE [LARGE SCALE GENOMIC DNA]</scope>
    <source>
        <strain evidence="1 2">ATCC 700023</strain>
    </source>
</reference>
<dbReference type="Proteomes" id="UP000004605">
    <property type="component" value="Unassembled WGS sequence"/>
</dbReference>
<evidence type="ECO:0000313" key="2">
    <source>
        <dbReference type="Proteomes" id="UP000004605"/>
    </source>
</evidence>
<sequence length="135" mass="15459">MSNHNKLRNRTKKIRGRLPQRVKPHPLNALFTKAVLSIMTRMSQAESMSYFDIELPKPGRYCGTRAGLPNSETRYLYVDWCSERNEKGNFFVSFRDEAGNSQVLDARGWASEKIMIGVKEELLPLEPSNAELLRG</sequence>
<keyword evidence="2" id="KW-1185">Reference proteome</keyword>
<evidence type="ECO:0000313" key="1">
    <source>
        <dbReference type="EMBL" id="EGU34189.1"/>
    </source>
</evidence>
<dbReference type="OrthoDB" id="9828630at2"/>
<gene>
    <name evidence="1" type="ORF">VII00023_12166</name>
</gene>
<accession>F9S605</accession>